<keyword evidence="1" id="KW-0732">Signal</keyword>
<evidence type="ECO:0000313" key="3">
    <source>
        <dbReference type="Proteomes" id="UP001549047"/>
    </source>
</evidence>
<dbReference type="EMBL" id="JBEPMB010000001">
    <property type="protein sequence ID" value="MET3613165.1"/>
    <property type="molecule type" value="Genomic_DNA"/>
</dbReference>
<dbReference type="RefSeq" id="WP_354555655.1">
    <property type="nucleotide sequence ID" value="NZ_JBEPMB010000001.1"/>
</dbReference>
<gene>
    <name evidence="2" type="ORF">ABID16_001470</name>
</gene>
<dbReference type="Pfam" id="PF09539">
    <property type="entry name" value="DUF2385"/>
    <property type="match status" value="1"/>
</dbReference>
<protein>
    <submittedName>
        <fullName evidence="2">Uncharacterized protein (TIGR02301 family)</fullName>
    </submittedName>
</protein>
<accession>A0ABV2IXF5</accession>
<reference evidence="2 3" key="1">
    <citation type="submission" date="2024-06" db="EMBL/GenBank/DDBJ databases">
        <title>Genomic Encyclopedia of Type Strains, Phase IV (KMG-IV): sequencing the most valuable type-strain genomes for metagenomic binning, comparative biology and taxonomic classification.</title>
        <authorList>
            <person name="Goeker M."/>
        </authorList>
    </citation>
    <scope>NUCLEOTIDE SEQUENCE [LARGE SCALE GENOMIC DNA]</scope>
    <source>
        <strain evidence="2 3">DSM 29780</strain>
    </source>
</reference>
<evidence type="ECO:0000313" key="2">
    <source>
        <dbReference type="EMBL" id="MET3613165.1"/>
    </source>
</evidence>
<feature type="chain" id="PRO_5046475132" evidence="1">
    <location>
        <begin position="23"/>
        <end position="142"/>
    </location>
</feature>
<comment type="caution">
    <text evidence="2">The sequence shown here is derived from an EMBL/GenBank/DDBJ whole genome shotgun (WGS) entry which is preliminary data.</text>
</comment>
<name>A0ABV2IXF5_9HYPH</name>
<dbReference type="NCBIfam" id="TIGR02301">
    <property type="entry name" value="TIGR02301 family protein"/>
    <property type="match status" value="1"/>
</dbReference>
<dbReference type="Proteomes" id="UP001549047">
    <property type="component" value="Unassembled WGS sequence"/>
</dbReference>
<feature type="signal peptide" evidence="1">
    <location>
        <begin position="1"/>
        <end position="22"/>
    </location>
</feature>
<proteinExistence type="predicted"/>
<organism evidence="2 3">
    <name type="scientific">Rhizobium aquaticum</name>
    <dbReference type="NCBI Taxonomy" id="1549636"/>
    <lineage>
        <taxon>Bacteria</taxon>
        <taxon>Pseudomonadati</taxon>
        <taxon>Pseudomonadota</taxon>
        <taxon>Alphaproteobacteria</taxon>
        <taxon>Hyphomicrobiales</taxon>
        <taxon>Rhizobiaceae</taxon>
        <taxon>Rhizobium/Agrobacterium group</taxon>
        <taxon>Rhizobium</taxon>
    </lineage>
</organism>
<keyword evidence="3" id="KW-1185">Reference proteome</keyword>
<sequence>MKRFFSFAIALVAVFQPVCLLAAGSVQQIKTEKQEPAPAFKQAPYDDKLVQLAEILGSLDFIRNLCERDGEPQWKAMMGQLLDSDAKDEAARREKLTAAFNRGYRTFSAIQTTCSAQLRTTAERYRNEGATLATEIATRYGN</sequence>
<evidence type="ECO:0000256" key="1">
    <source>
        <dbReference type="SAM" id="SignalP"/>
    </source>
</evidence>
<dbReference type="InterPro" id="IPR012645">
    <property type="entry name" value="CHP02301"/>
</dbReference>